<comment type="caution">
    <text evidence="1">The sequence shown here is derived from an EMBL/GenBank/DDBJ whole genome shotgun (WGS) entry which is preliminary data.</text>
</comment>
<proteinExistence type="predicted"/>
<dbReference type="AlphaFoldDB" id="A0AAW1LQI6"/>
<dbReference type="EMBL" id="JASPKY010000099">
    <property type="protein sequence ID" value="KAK9737458.1"/>
    <property type="molecule type" value="Genomic_DNA"/>
</dbReference>
<dbReference type="Proteomes" id="UP001458880">
    <property type="component" value="Unassembled WGS sequence"/>
</dbReference>
<keyword evidence="2" id="KW-1185">Reference proteome</keyword>
<name>A0AAW1LQI6_POPJA</name>
<protein>
    <submittedName>
        <fullName evidence="1">Uncharacterized protein</fullName>
    </submittedName>
</protein>
<reference evidence="1 2" key="1">
    <citation type="journal article" date="2024" name="BMC Genomics">
        <title>De novo assembly and annotation of Popillia japonica's genome with initial clues to its potential as an invasive pest.</title>
        <authorList>
            <person name="Cucini C."/>
            <person name="Boschi S."/>
            <person name="Funari R."/>
            <person name="Cardaioli E."/>
            <person name="Iannotti N."/>
            <person name="Marturano G."/>
            <person name="Paoli F."/>
            <person name="Bruttini M."/>
            <person name="Carapelli A."/>
            <person name="Frati F."/>
            <person name="Nardi F."/>
        </authorList>
    </citation>
    <scope>NUCLEOTIDE SEQUENCE [LARGE SCALE GENOMIC DNA]</scope>
    <source>
        <strain evidence="1">DMR45628</strain>
    </source>
</reference>
<organism evidence="1 2">
    <name type="scientific">Popillia japonica</name>
    <name type="common">Japanese beetle</name>
    <dbReference type="NCBI Taxonomy" id="7064"/>
    <lineage>
        <taxon>Eukaryota</taxon>
        <taxon>Metazoa</taxon>
        <taxon>Ecdysozoa</taxon>
        <taxon>Arthropoda</taxon>
        <taxon>Hexapoda</taxon>
        <taxon>Insecta</taxon>
        <taxon>Pterygota</taxon>
        <taxon>Neoptera</taxon>
        <taxon>Endopterygota</taxon>
        <taxon>Coleoptera</taxon>
        <taxon>Polyphaga</taxon>
        <taxon>Scarabaeiformia</taxon>
        <taxon>Scarabaeidae</taxon>
        <taxon>Rutelinae</taxon>
        <taxon>Popillia</taxon>
    </lineage>
</organism>
<sequence length="98" mass="11538">MISKPLKRYELVRCEVAKIVSGEKLTKIELSSTLAWTGLERMSEGRSHRINKVLAIGTRVSNVSPERELRIFKTWDHHEMRYAYPARSPMDEDRSWDY</sequence>
<evidence type="ECO:0000313" key="1">
    <source>
        <dbReference type="EMBL" id="KAK9737458.1"/>
    </source>
</evidence>
<evidence type="ECO:0000313" key="2">
    <source>
        <dbReference type="Proteomes" id="UP001458880"/>
    </source>
</evidence>
<accession>A0AAW1LQI6</accession>
<gene>
    <name evidence="1" type="ORF">QE152_g10677</name>
</gene>